<evidence type="ECO:0008006" key="4">
    <source>
        <dbReference type="Google" id="ProtNLM"/>
    </source>
</evidence>
<accession>A0ABQ1F363</accession>
<dbReference type="EMBL" id="BMHE01000032">
    <property type="protein sequence ID" value="GFZ97389.1"/>
    <property type="molecule type" value="Genomic_DNA"/>
</dbReference>
<protein>
    <recommendedName>
        <fullName evidence="4">SigmaY antisigma factor component</fullName>
    </recommendedName>
</protein>
<keyword evidence="3" id="KW-1185">Reference proteome</keyword>
<evidence type="ECO:0000313" key="3">
    <source>
        <dbReference type="Proteomes" id="UP000615455"/>
    </source>
</evidence>
<keyword evidence="1" id="KW-1133">Transmembrane helix</keyword>
<dbReference type="RefSeq" id="WP_189016253.1">
    <property type="nucleotide sequence ID" value="NZ_BMHE01000032.1"/>
</dbReference>
<feature type="transmembrane region" description="Helical" evidence="1">
    <location>
        <begin position="12"/>
        <end position="30"/>
    </location>
</feature>
<name>A0ABQ1F363_9BACL</name>
<evidence type="ECO:0000256" key="1">
    <source>
        <dbReference type="SAM" id="Phobius"/>
    </source>
</evidence>
<keyword evidence="1" id="KW-0472">Membrane</keyword>
<proteinExistence type="predicted"/>
<feature type="transmembrane region" description="Helical" evidence="1">
    <location>
        <begin position="42"/>
        <end position="61"/>
    </location>
</feature>
<dbReference type="Proteomes" id="UP000615455">
    <property type="component" value="Unassembled WGS sequence"/>
</dbReference>
<keyword evidence="1" id="KW-0812">Transmembrane</keyword>
<comment type="caution">
    <text evidence="2">The sequence shown here is derived from an EMBL/GenBank/DDBJ whole genome shotgun (WGS) entry which is preliminary data.</text>
</comment>
<gene>
    <name evidence="2" type="ORF">GCM10008018_49690</name>
</gene>
<reference evidence="3" key="1">
    <citation type="journal article" date="2019" name="Int. J. Syst. Evol. Microbiol.">
        <title>The Global Catalogue of Microorganisms (GCM) 10K type strain sequencing project: providing services to taxonomists for standard genome sequencing and annotation.</title>
        <authorList>
            <consortium name="The Broad Institute Genomics Platform"/>
            <consortium name="The Broad Institute Genome Sequencing Center for Infectious Disease"/>
            <person name="Wu L."/>
            <person name="Ma J."/>
        </authorList>
    </citation>
    <scope>NUCLEOTIDE SEQUENCE [LARGE SCALE GENOMIC DNA]</scope>
    <source>
        <strain evidence="3">CGMCC 1.15043</strain>
    </source>
</reference>
<sequence>MNNPNWNVLPLWAWISLAILLLSQSTWLFVDARKRSARYPWFWGIWGIIQMPTPLIIYLFAVRKIHRGWSRKSND</sequence>
<evidence type="ECO:0000313" key="2">
    <source>
        <dbReference type="EMBL" id="GFZ97389.1"/>
    </source>
</evidence>
<organism evidence="2 3">
    <name type="scientific">Paenibacillus marchantiophytorum</name>
    <dbReference type="NCBI Taxonomy" id="1619310"/>
    <lineage>
        <taxon>Bacteria</taxon>
        <taxon>Bacillati</taxon>
        <taxon>Bacillota</taxon>
        <taxon>Bacilli</taxon>
        <taxon>Bacillales</taxon>
        <taxon>Paenibacillaceae</taxon>
        <taxon>Paenibacillus</taxon>
    </lineage>
</organism>